<dbReference type="RefSeq" id="WP_231938351.1">
    <property type="nucleotide sequence ID" value="NZ_AP014945.1"/>
</dbReference>
<evidence type="ECO:0000313" key="4">
    <source>
        <dbReference type="Proteomes" id="UP000068196"/>
    </source>
</evidence>
<dbReference type="KEGG" id="cthi:THC_1733"/>
<dbReference type="PANTHER" id="PTHR12049">
    <property type="entry name" value="PROTEIN ARGININE METHYLTRANSFERASE NDUFAF7, MITOCHONDRIAL"/>
    <property type="match status" value="1"/>
</dbReference>
<sequence length="348" mass="40219">MELALYHPDYGYYARGNVPGKAGDFITSPCVHRVFGATLGLQVLEAFELLKKPKDFVIVEAGAGAGYLALDILNYLAFKGFDFPYYIVEPFPALRALQEETLKDYLKNISWFQDFSELPPFEGIFLCNELFDALPVHLVEKREGELFEIWLEFRGGEVTEKLEKLTEPEILKIIYPYVPSWPEGYRTEVSLRAEEIYRALSQKMKRGLLLIIDYGYPRGDYYHLERKKGTLLCYFRHRACENPYFKPGHIDITAHVDFTLLRELGEKYGFLNLGFTQQGPYLASLGIDRVFLEISEGNFRDREALKLLVFPEGFGQSHWVLVQGRFLGLTKIPQLSGFRFSNRLKLLY</sequence>
<organism evidence="3 4">
    <name type="scientific">Caldimicrobium thiodismutans</name>
    <dbReference type="NCBI Taxonomy" id="1653476"/>
    <lineage>
        <taxon>Bacteria</taxon>
        <taxon>Pseudomonadati</taxon>
        <taxon>Thermodesulfobacteriota</taxon>
        <taxon>Thermodesulfobacteria</taxon>
        <taxon>Thermodesulfobacteriales</taxon>
        <taxon>Thermodesulfobacteriaceae</taxon>
        <taxon>Caldimicrobium</taxon>
    </lineage>
</organism>
<dbReference type="STRING" id="1653476.THC_1733"/>
<dbReference type="SUPFAM" id="SSF53335">
    <property type="entry name" value="S-adenosyl-L-methionine-dependent methyltransferases"/>
    <property type="match status" value="1"/>
</dbReference>
<keyword evidence="4" id="KW-1185">Reference proteome</keyword>
<evidence type="ECO:0000313" key="3">
    <source>
        <dbReference type="EMBL" id="BAU24093.1"/>
    </source>
</evidence>
<dbReference type="GO" id="GO:0035243">
    <property type="term" value="F:protein-arginine omega-N symmetric methyltransferase activity"/>
    <property type="evidence" value="ECO:0007669"/>
    <property type="project" value="TreeGrafter"/>
</dbReference>
<dbReference type="PATRIC" id="fig|1653476.3.peg.1809"/>
<keyword evidence="1" id="KW-0489">Methyltransferase</keyword>
<dbReference type="PANTHER" id="PTHR12049:SF7">
    <property type="entry name" value="PROTEIN ARGININE METHYLTRANSFERASE NDUFAF7, MITOCHONDRIAL"/>
    <property type="match status" value="1"/>
</dbReference>
<keyword evidence="2" id="KW-0808">Transferase</keyword>
<dbReference type="Pfam" id="PF02636">
    <property type="entry name" value="Methyltransf_28"/>
    <property type="match status" value="1"/>
</dbReference>
<dbReference type="AlphaFoldDB" id="A0A0U4W4V5"/>
<name>A0A0U4W4V5_9BACT</name>
<reference evidence="4" key="2">
    <citation type="journal article" date="2016" name="Int. J. Syst. Evol. Microbiol.">
        <title>Caldimicrobium thiodismutans sp. nov., a sulfur-disproportionating bacterium isolated from a hot spring.</title>
        <authorList>
            <person name="Kojima H."/>
            <person name="Umezawa K."/>
            <person name="Fukui M."/>
        </authorList>
    </citation>
    <scope>NUCLEOTIDE SEQUENCE [LARGE SCALE GENOMIC DNA]</scope>
    <source>
        <strain evidence="4">TF1</strain>
    </source>
</reference>
<dbReference type="GO" id="GO:0032259">
    <property type="term" value="P:methylation"/>
    <property type="evidence" value="ECO:0007669"/>
    <property type="project" value="UniProtKB-KW"/>
</dbReference>
<protein>
    <recommendedName>
        <fullName evidence="5">SAM-dependent methyltransferase</fullName>
    </recommendedName>
</protein>
<reference evidence="3 4" key="1">
    <citation type="journal article" date="2016" name="Int. J. Syst. Evol. Microbiol.">
        <title>Caldimicrobium thiodismutans sp. nov., a sulfur-disproportionating bacterium isolated from a hot spring, and emended description of the genus Caldimicrobium.</title>
        <authorList>
            <person name="Kojima H."/>
            <person name="Umezawa K."/>
            <person name="Fukui M."/>
        </authorList>
    </citation>
    <scope>NUCLEOTIDE SEQUENCE [LARGE SCALE GENOMIC DNA]</scope>
    <source>
        <strain evidence="3 4">TF1</strain>
    </source>
</reference>
<dbReference type="Gene3D" id="3.40.50.12710">
    <property type="match status" value="1"/>
</dbReference>
<gene>
    <name evidence="3" type="ORF">THC_1733</name>
</gene>
<dbReference type="InterPro" id="IPR038375">
    <property type="entry name" value="NDUFAF7_sf"/>
</dbReference>
<dbReference type="InterPro" id="IPR003788">
    <property type="entry name" value="NDUFAF7"/>
</dbReference>
<dbReference type="InterPro" id="IPR029063">
    <property type="entry name" value="SAM-dependent_MTases_sf"/>
</dbReference>
<evidence type="ECO:0008006" key="5">
    <source>
        <dbReference type="Google" id="ProtNLM"/>
    </source>
</evidence>
<evidence type="ECO:0000256" key="2">
    <source>
        <dbReference type="ARBA" id="ARBA00022679"/>
    </source>
</evidence>
<accession>A0A0U4W4V5</accession>
<evidence type="ECO:0000256" key="1">
    <source>
        <dbReference type="ARBA" id="ARBA00022603"/>
    </source>
</evidence>
<proteinExistence type="predicted"/>
<dbReference type="Proteomes" id="UP000068196">
    <property type="component" value="Chromosome"/>
</dbReference>
<dbReference type="EMBL" id="AP014945">
    <property type="protein sequence ID" value="BAU24093.1"/>
    <property type="molecule type" value="Genomic_DNA"/>
</dbReference>